<gene>
    <name evidence="1" type="ORF">LTR37_020670</name>
</gene>
<name>A0ACC3MAT7_9PEZI</name>
<comment type="caution">
    <text evidence="1">The sequence shown here is derived from an EMBL/GenBank/DDBJ whole genome shotgun (WGS) entry which is preliminary data.</text>
</comment>
<sequence>MSTNGTMEQASSTLTRQTAHRLQQISTIEVPPKLKEKVNLAVLDYLGAVASGLQSPWSSQVIKYARSRKGAHEAHAWGLQDDISAETAAFVNSLLAHSAIRDDMHLKSNSHIGSIIISASLALAQRDGWTGEQLLRGIIGGYEASALLGVAVQQSKRYNRHMRPSGIIGAFGAAGAAIAATNANEDVAINALAFAANSASGFNEWAWAGGLEIYTEMGSASQAGIVAFDLARAGLQCSETLIEGRAGLFAAFNATEGEHLFNRGLEGEIGTGIMDVQFKPVPGCNYAQTPLAVALKIAQNHDLSRGIAGPFTTVQQTKMSIQFGVCAVLIHKNVSEEVFSKFGSEEITSLASQCSVEELKEYAQSFSEGRQPARVELELKGGETIKQELPDVPWLDSKAVVDRFYSDTKGVLGSQKSQKELVRLFEGLSNLQECSQIWGSFKGTEAQKA</sequence>
<keyword evidence="2" id="KW-1185">Reference proteome</keyword>
<reference evidence="1" key="1">
    <citation type="submission" date="2023-07" db="EMBL/GenBank/DDBJ databases">
        <title>Black Yeasts Isolated from many extreme environments.</title>
        <authorList>
            <person name="Coleine C."/>
            <person name="Stajich J.E."/>
            <person name="Selbmann L."/>
        </authorList>
    </citation>
    <scope>NUCLEOTIDE SEQUENCE</scope>
    <source>
        <strain evidence="1">CCFEE 5714</strain>
    </source>
</reference>
<dbReference type="Proteomes" id="UP001281147">
    <property type="component" value="Unassembled WGS sequence"/>
</dbReference>
<accession>A0ACC3MAT7</accession>
<evidence type="ECO:0000313" key="1">
    <source>
        <dbReference type="EMBL" id="KAK3682010.1"/>
    </source>
</evidence>
<proteinExistence type="predicted"/>
<dbReference type="EMBL" id="JAUTXU010000379">
    <property type="protein sequence ID" value="KAK3682010.1"/>
    <property type="molecule type" value="Genomic_DNA"/>
</dbReference>
<evidence type="ECO:0000313" key="2">
    <source>
        <dbReference type="Proteomes" id="UP001281147"/>
    </source>
</evidence>
<protein>
    <submittedName>
        <fullName evidence="1">Uncharacterized protein</fullName>
    </submittedName>
</protein>
<organism evidence="1 2">
    <name type="scientific">Vermiconidia calcicola</name>
    <dbReference type="NCBI Taxonomy" id="1690605"/>
    <lineage>
        <taxon>Eukaryota</taxon>
        <taxon>Fungi</taxon>
        <taxon>Dikarya</taxon>
        <taxon>Ascomycota</taxon>
        <taxon>Pezizomycotina</taxon>
        <taxon>Dothideomycetes</taxon>
        <taxon>Dothideomycetidae</taxon>
        <taxon>Mycosphaerellales</taxon>
        <taxon>Extremaceae</taxon>
        <taxon>Vermiconidia</taxon>
    </lineage>
</organism>